<proteinExistence type="predicted"/>
<dbReference type="SUPFAM" id="SSF52540">
    <property type="entry name" value="P-loop containing nucleoside triphosphate hydrolases"/>
    <property type="match status" value="1"/>
</dbReference>
<dbReference type="InterPro" id="IPR038726">
    <property type="entry name" value="PDDEXK_AddAB-type"/>
</dbReference>
<dbReference type="OrthoDB" id="9780606at2"/>
<dbReference type="RefSeq" id="WP_108639686.1">
    <property type="nucleotide sequence ID" value="NZ_QCYG01000002.1"/>
</dbReference>
<dbReference type="InterPro" id="IPR014153">
    <property type="entry name" value="Ds_break_AddB"/>
</dbReference>
<protein>
    <submittedName>
        <fullName evidence="3">Double-strand break repair protein AddB</fullName>
    </submittedName>
</protein>
<comment type="caution">
    <text evidence="3">The sequence shown here is derived from an EMBL/GenBank/DDBJ whole genome shotgun (WGS) entry which is preliminary data.</text>
</comment>
<feature type="compositionally biased region" description="Pro residues" evidence="1">
    <location>
        <begin position="702"/>
        <end position="712"/>
    </location>
</feature>
<dbReference type="AlphaFoldDB" id="A0A2T7FZP3"/>
<dbReference type="InterPro" id="IPR011604">
    <property type="entry name" value="PDDEXK-like_dom_sf"/>
</dbReference>
<organism evidence="3 4">
    <name type="scientific">Thalassorhabdomicrobium marinisediminis</name>
    <dbReference type="NCBI Taxonomy" id="2170577"/>
    <lineage>
        <taxon>Bacteria</taxon>
        <taxon>Pseudomonadati</taxon>
        <taxon>Pseudomonadota</taxon>
        <taxon>Alphaproteobacteria</taxon>
        <taxon>Rhodobacterales</taxon>
        <taxon>Paracoccaceae</taxon>
        <taxon>Thalassorhabdomicrobium</taxon>
    </lineage>
</organism>
<keyword evidence="4" id="KW-1185">Reference proteome</keyword>
<feature type="region of interest" description="Disordered" evidence="1">
    <location>
        <begin position="695"/>
        <end position="716"/>
    </location>
</feature>
<accession>A0A2T7FZP3</accession>
<evidence type="ECO:0000313" key="3">
    <source>
        <dbReference type="EMBL" id="PVA07644.1"/>
    </source>
</evidence>
<dbReference type="Gene3D" id="3.90.320.10">
    <property type="match status" value="1"/>
</dbReference>
<dbReference type="Proteomes" id="UP000244817">
    <property type="component" value="Unassembled WGS sequence"/>
</dbReference>
<gene>
    <name evidence="3" type="primary">addB</name>
    <name evidence="3" type="ORF">DC363_03155</name>
</gene>
<dbReference type="EMBL" id="QCYG01000002">
    <property type="protein sequence ID" value="PVA07644.1"/>
    <property type="molecule type" value="Genomic_DNA"/>
</dbReference>
<dbReference type="Pfam" id="PF12705">
    <property type="entry name" value="PDDEXK_1"/>
    <property type="match status" value="1"/>
</dbReference>
<feature type="domain" description="PD-(D/E)XK endonuclease-like" evidence="2">
    <location>
        <begin position="717"/>
        <end position="943"/>
    </location>
</feature>
<dbReference type="InterPro" id="IPR027417">
    <property type="entry name" value="P-loop_NTPase"/>
</dbReference>
<evidence type="ECO:0000259" key="2">
    <source>
        <dbReference type="Pfam" id="PF12705"/>
    </source>
</evidence>
<evidence type="ECO:0000256" key="1">
    <source>
        <dbReference type="SAM" id="MobiDB-lite"/>
    </source>
</evidence>
<dbReference type="NCBIfam" id="TIGR02786">
    <property type="entry name" value="addB_alphas"/>
    <property type="match status" value="1"/>
</dbReference>
<name>A0A2T7FZP3_9RHOB</name>
<evidence type="ECO:0000313" key="4">
    <source>
        <dbReference type="Proteomes" id="UP000244817"/>
    </source>
</evidence>
<sequence length="985" mass="108832">MFERSATPRVFAVPLGADFSTSLYDGLRARFRAMPPEAVAQVEVFVNTRRMQRRLTELFHRDDALLLPRIRLVTDLGTDVALQDIPPAVAPLRRRLEVAQLVKGLLEVDPTLAAQTAAFDLADSLVDLMGEMQGEDVPPDAIAGLNLTDQSGHWERALAFINLVQRYFAEDAQPDVEGRQRRVVEAQIARWADSPPQHPIIVAGSTGSRGTTLKFMQAVAQLPQGAVILPGVDMDMPGAVWDRLSPAEDGAYGAEDHPQYRFKIICDGLGLDPTDLPPWPSDAPRGTARTALISLSMRPAPVTDQWITDGPALGNLEAATARLSMIEAPTPRAEADAIALRLRLAVEEGQTAALISPDRMLTRQVTAALDRWRIVPDDSAGLPLQLTAPGRFLRHVADALCEPVDAERLLVILRHPLCNSDQSDRGPHTLLTNALELHLRRHGPPYPTRESMMAWAEESTEGRAERVAWADWISRTLLTAQDPSERALDTFVRNHLQLAQSLAAGPAGTDTGELWRKAAGREALRVMGDVQTHAEAGGAMTPREYRDLIGSILATGEVRDRDAGHPQVLIWGTLEARVQSADLVILGGLNEGTWPEAPAPDPWLNRPLRKQAGLLLPERRIGLSAHDYQQAVCADEVVLSRAVRSDEAETVPSRWINRLTNLLGGLGAQNGPACLTAMKARGQVWLDMAERIATPDHQIDPAPRPSPAPPTDARPTQLSVTQIGTLIRDPYAIYGRKVLKLNALDPLAKTADAPLRGVIVHAVLEQFITRRIDPHDPGALRQMLQITDEVLADRCPWPAVRVQWRARIARFLPHFLREEQERQLDTTNIGVELWGEMKLNRTDFKLVAKADRIDKTDAGEALIYDYKTGTPPSAKQQKQFDLQLLLEAVMVEKGGFKDVGALRTQNAVYIGLGSKLANQPAPLDEEPTHETERRFEELIRKWMDPAKGYTSRRANESIKFEGDYDHLARYGEWGETDDPVIEDLS</sequence>
<reference evidence="3 4" key="1">
    <citation type="submission" date="2018-04" db="EMBL/GenBank/DDBJ databases">
        <title>Pelagivirga bohaiensis gen. nov., sp. nov., a bacterium isolated from the Bohai Sea.</title>
        <authorList>
            <person name="Ji X."/>
        </authorList>
    </citation>
    <scope>NUCLEOTIDE SEQUENCE [LARGE SCALE GENOMIC DNA]</scope>
    <source>
        <strain evidence="3 4">BH-SD16</strain>
    </source>
</reference>